<dbReference type="PANTHER" id="PTHR48081:SF8">
    <property type="entry name" value="ALPHA_BETA HYDROLASE FOLD-3 DOMAIN-CONTAINING PROTEIN-RELATED"/>
    <property type="match status" value="1"/>
</dbReference>
<name>A0A4Q4NJJ5_ALTAL</name>
<dbReference type="InterPro" id="IPR029058">
    <property type="entry name" value="AB_hydrolase_fold"/>
</dbReference>
<sequence>MAHLTRDEVLKSGEVSEFVAVSNDFLPKQKQQALFVISSDSQAFESRPVDITGDDFFAHRASRADHLLRLRHLYPIPGPIPDLVQESLHDVPTRDGASIRVKVYQSVAGPPEDGSPLIMMYHEGGWSMGDLTDEDLNCRMFARDLRAVCVNVEYRLAPEHKFPTGVHDCYDALLWSLKNSATLNATPSRGLLVGGASAGGNIAAVLALLARDEKLSPPITGQYLCVPALLPDTNVPPNLVPLYLSRTQSTNDTVLKGIPPGMIEEIYAPDPKSPLWDPFNHPDGHEGVAKAFFQVGGLDPLRDEAVLYDRILRENGILTRFELYAGYGHMFWTNYPELEESEKFVKDTLNGVKWLLEK</sequence>
<dbReference type="EMBL" id="PDXD01000009">
    <property type="protein sequence ID" value="RYN77468.1"/>
    <property type="molecule type" value="Genomic_DNA"/>
</dbReference>
<feature type="domain" description="Alpha/beta hydrolase fold-3" evidence="3">
    <location>
        <begin position="118"/>
        <end position="332"/>
    </location>
</feature>
<dbReference type="VEuPathDB" id="FungiDB:CC77DRAFT_1023636"/>
<organism evidence="4 5">
    <name type="scientific">Alternaria alternata</name>
    <name type="common">Alternaria rot fungus</name>
    <name type="synonym">Torula alternata</name>
    <dbReference type="NCBI Taxonomy" id="5599"/>
    <lineage>
        <taxon>Eukaryota</taxon>
        <taxon>Fungi</taxon>
        <taxon>Dikarya</taxon>
        <taxon>Ascomycota</taxon>
        <taxon>Pezizomycotina</taxon>
        <taxon>Dothideomycetes</taxon>
        <taxon>Pleosporomycetidae</taxon>
        <taxon>Pleosporales</taxon>
        <taxon>Pleosporineae</taxon>
        <taxon>Pleosporaceae</taxon>
        <taxon>Alternaria</taxon>
        <taxon>Alternaria sect. Alternaria</taxon>
        <taxon>Alternaria alternata complex</taxon>
    </lineage>
</organism>
<evidence type="ECO:0000256" key="2">
    <source>
        <dbReference type="ARBA" id="ARBA00022801"/>
    </source>
</evidence>
<dbReference type="SUPFAM" id="SSF53474">
    <property type="entry name" value="alpha/beta-Hydrolases"/>
    <property type="match status" value="1"/>
</dbReference>
<dbReference type="Gene3D" id="3.40.50.1820">
    <property type="entry name" value="alpha/beta hydrolase"/>
    <property type="match status" value="1"/>
</dbReference>
<comment type="caution">
    <text evidence="4">The sequence shown here is derived from an EMBL/GenBank/DDBJ whole genome shotgun (WGS) entry which is preliminary data.</text>
</comment>
<comment type="pathway">
    <text evidence="1">Mycotoxin biosynthesis.</text>
</comment>
<proteinExistence type="predicted"/>
<evidence type="ECO:0000256" key="1">
    <source>
        <dbReference type="ARBA" id="ARBA00004685"/>
    </source>
</evidence>
<dbReference type="InterPro" id="IPR013094">
    <property type="entry name" value="AB_hydrolase_3"/>
</dbReference>
<evidence type="ECO:0000313" key="5">
    <source>
        <dbReference type="Proteomes" id="UP000291422"/>
    </source>
</evidence>
<gene>
    <name evidence="4" type="ORF">AA0117_g4888</name>
</gene>
<evidence type="ECO:0000313" key="4">
    <source>
        <dbReference type="EMBL" id="RYN77468.1"/>
    </source>
</evidence>
<reference evidence="5" key="1">
    <citation type="journal article" date="2019" name="bioRxiv">
        <title>Genomics, evolutionary history and diagnostics of the Alternaria alternata species group including apple and Asian pear pathotypes.</title>
        <authorList>
            <person name="Armitage A.D."/>
            <person name="Cockerton H.M."/>
            <person name="Sreenivasaprasad S."/>
            <person name="Woodhall J.W."/>
            <person name="Lane C.R."/>
            <person name="Harrison R.J."/>
            <person name="Clarkson J.P."/>
        </authorList>
    </citation>
    <scope>NUCLEOTIDE SEQUENCE [LARGE SCALE GENOMIC DNA]</scope>
    <source>
        <strain evidence="5">FERA 1177</strain>
    </source>
</reference>
<keyword evidence="2" id="KW-0378">Hydrolase</keyword>
<protein>
    <recommendedName>
        <fullName evidence="3">Alpha/beta hydrolase fold-3 domain-containing protein</fullName>
    </recommendedName>
</protein>
<dbReference type="PANTHER" id="PTHR48081">
    <property type="entry name" value="AB HYDROLASE SUPERFAMILY PROTEIN C4A8.06C"/>
    <property type="match status" value="1"/>
</dbReference>
<dbReference type="Proteomes" id="UP000291422">
    <property type="component" value="Unassembled WGS sequence"/>
</dbReference>
<evidence type="ECO:0000259" key="3">
    <source>
        <dbReference type="Pfam" id="PF07859"/>
    </source>
</evidence>
<dbReference type="InterPro" id="IPR050300">
    <property type="entry name" value="GDXG_lipolytic_enzyme"/>
</dbReference>
<dbReference type="Pfam" id="PF07859">
    <property type="entry name" value="Abhydrolase_3"/>
    <property type="match status" value="1"/>
</dbReference>
<dbReference type="AlphaFoldDB" id="A0A4Q4NJJ5"/>
<accession>A0A4Q4NJJ5</accession>
<dbReference type="GO" id="GO:0016787">
    <property type="term" value="F:hydrolase activity"/>
    <property type="evidence" value="ECO:0007669"/>
    <property type="project" value="UniProtKB-KW"/>
</dbReference>